<accession>A0A8X7NKF3</accession>
<organism evidence="1 2">
    <name type="scientific">Candida parapsilosis</name>
    <name type="common">Yeast</name>
    <dbReference type="NCBI Taxonomy" id="5480"/>
    <lineage>
        <taxon>Eukaryota</taxon>
        <taxon>Fungi</taxon>
        <taxon>Dikarya</taxon>
        <taxon>Ascomycota</taxon>
        <taxon>Saccharomycotina</taxon>
        <taxon>Pichiomycetes</taxon>
        <taxon>Debaryomycetaceae</taxon>
        <taxon>Candida/Lodderomyces clade</taxon>
        <taxon>Candida</taxon>
    </lineage>
</organism>
<dbReference type="GO" id="GO:0031511">
    <property type="term" value="C:Mis6-Sim4 complex"/>
    <property type="evidence" value="ECO:0007669"/>
    <property type="project" value="InterPro"/>
</dbReference>
<sequence>MQSHQSDSDLADILNHQLDVLKCPLVIDESLVETLSSPANADENNNISEVQLQNILDTVNSSLTAQYDERFTPSRNNEIIQKVLDSESQKYSKVNQQVFKVYHTLQGFDISCFDCLSKDEMKLKLQNLKEIVHELPEPRYLIISDHDGARQLHRKLDGNVKQVDTYKLLQVYTNLRNELISLDTALRYNFDKTEYLRELNTKLNETFSMRNDTIDTNVNNRHAQLGNIQVEIDRFRILIEKMAYKSSLNDLQNS</sequence>
<dbReference type="Pfam" id="PF13093">
    <property type="entry name" value="FTA4"/>
    <property type="match status" value="1"/>
</dbReference>
<dbReference type="AlphaFoldDB" id="A0A8X7NKF3"/>
<gene>
    <name evidence="1" type="ORF">FOB60_002655</name>
</gene>
<dbReference type="EMBL" id="JABWAB010000004">
    <property type="protein sequence ID" value="KAF6052399.1"/>
    <property type="molecule type" value="Genomic_DNA"/>
</dbReference>
<reference evidence="1" key="1">
    <citation type="submission" date="2020-03" db="EMBL/GenBank/DDBJ databases">
        <title>FDA dAtabase for Regulatory Grade micrObial Sequences (FDA-ARGOS): Supporting development and validation of Infectious Disease Dx tests.</title>
        <authorList>
            <person name="Campos J."/>
            <person name="Goldberg B."/>
            <person name="Tallon L."/>
            <person name="Sadzewicz L."/>
            <person name="Vavikolanu K."/>
            <person name="Mehta A."/>
            <person name="Aluvathingal J."/>
            <person name="Nadendla S."/>
            <person name="Nandy P."/>
            <person name="Geyer C."/>
            <person name="Yan Y."/>
            <person name="Sichtig H."/>
        </authorList>
    </citation>
    <scope>NUCLEOTIDE SEQUENCE [LARGE SCALE GENOMIC DNA]</scope>
    <source>
        <strain evidence="1">FDAARGOS_652</strain>
    </source>
</reference>
<dbReference type="OrthoDB" id="21214at2759"/>
<evidence type="ECO:0000313" key="2">
    <source>
        <dbReference type="Proteomes" id="UP000590412"/>
    </source>
</evidence>
<protein>
    <submittedName>
        <fullName evidence="1">Kinetochore complex Fta4 of Sim4 subunit, or CENP-50 family protein</fullName>
    </submittedName>
</protein>
<name>A0A8X7NKF3_CANPA</name>
<evidence type="ECO:0000313" key="1">
    <source>
        <dbReference type="EMBL" id="KAF6052399.1"/>
    </source>
</evidence>
<dbReference type="Proteomes" id="UP000590412">
    <property type="component" value="Unassembled WGS sequence"/>
</dbReference>
<proteinExistence type="predicted"/>
<comment type="caution">
    <text evidence="1">The sequence shown here is derived from an EMBL/GenBank/DDBJ whole genome shotgun (WGS) entry which is preliminary data.</text>
</comment>
<dbReference type="InterPro" id="IPR025207">
    <property type="entry name" value="Sim4_Fta4"/>
</dbReference>